<accession>A0A8S1UUX8</accession>
<dbReference type="AlphaFoldDB" id="A0A8S1UUX8"/>
<reference evidence="1" key="1">
    <citation type="submission" date="2021-01" db="EMBL/GenBank/DDBJ databases">
        <authorList>
            <consortium name="Genoscope - CEA"/>
            <person name="William W."/>
        </authorList>
    </citation>
    <scope>NUCLEOTIDE SEQUENCE</scope>
</reference>
<name>A0A8S1UUX8_9CILI</name>
<protein>
    <submittedName>
        <fullName evidence="1">Uncharacterized protein</fullName>
    </submittedName>
</protein>
<organism evidence="1 2">
    <name type="scientific">Paramecium pentaurelia</name>
    <dbReference type="NCBI Taxonomy" id="43138"/>
    <lineage>
        <taxon>Eukaryota</taxon>
        <taxon>Sar</taxon>
        <taxon>Alveolata</taxon>
        <taxon>Ciliophora</taxon>
        <taxon>Intramacronucleata</taxon>
        <taxon>Oligohymenophorea</taxon>
        <taxon>Peniculida</taxon>
        <taxon>Parameciidae</taxon>
        <taxon>Paramecium</taxon>
    </lineage>
</organism>
<dbReference type="EMBL" id="CAJJDO010000044">
    <property type="protein sequence ID" value="CAD8166256.1"/>
    <property type="molecule type" value="Genomic_DNA"/>
</dbReference>
<dbReference type="Proteomes" id="UP000689195">
    <property type="component" value="Unassembled WGS sequence"/>
</dbReference>
<comment type="caution">
    <text evidence="1">The sequence shown here is derived from an EMBL/GenBank/DDBJ whole genome shotgun (WGS) entry which is preliminary data.</text>
</comment>
<keyword evidence="2" id="KW-1185">Reference proteome</keyword>
<evidence type="ECO:0000313" key="1">
    <source>
        <dbReference type="EMBL" id="CAD8166256.1"/>
    </source>
</evidence>
<gene>
    <name evidence="1" type="ORF">PPENT_87.1.T0440051</name>
</gene>
<evidence type="ECO:0000313" key="2">
    <source>
        <dbReference type="Proteomes" id="UP000689195"/>
    </source>
</evidence>
<sequence length="77" mass="9061">MVLVFHVQINWGNLKKVVNIKIVKIKYALMEKKVMMKMMQIEMVVLIVRLIFNDTCSNEILKQSIFFNVQLIGYNAN</sequence>
<proteinExistence type="predicted"/>